<sequence>MAAGRMSRGVALALCGMAVVVVAATPASVPERVQGEVRGVVVRPPGRDPRSGAGVGNSPVPRIAAAPSVPVNGDPVRARDLRGQVVASTVTAPPDGSFSFGLSPGTYRITEDIVGIGRQVEVRAGATVSVTLTIPSAH</sequence>
<feature type="signal peptide" evidence="2">
    <location>
        <begin position="1"/>
        <end position="23"/>
    </location>
</feature>
<dbReference type="EMBL" id="FONR01000025">
    <property type="protein sequence ID" value="SFG66817.1"/>
    <property type="molecule type" value="Genomic_DNA"/>
</dbReference>
<accession>A0A1I2TTU9</accession>
<protein>
    <recommendedName>
        <fullName evidence="5">Carboxypeptidase regulatory-like domain-containing protein</fullName>
    </recommendedName>
</protein>
<name>A0A1I2TTU9_9ACTN</name>
<dbReference type="SUPFAM" id="SSF117074">
    <property type="entry name" value="Hypothetical protein PA1324"/>
    <property type="match status" value="1"/>
</dbReference>
<gene>
    <name evidence="3" type="ORF">SAMN02787118_12594</name>
</gene>
<proteinExistence type="predicted"/>
<dbReference type="AlphaFoldDB" id="A0A1I2TTU9"/>
<keyword evidence="2" id="KW-0732">Signal</keyword>
<evidence type="ECO:0000256" key="1">
    <source>
        <dbReference type="SAM" id="MobiDB-lite"/>
    </source>
</evidence>
<dbReference type="Proteomes" id="UP000181942">
    <property type="component" value="Unassembled WGS sequence"/>
</dbReference>
<evidence type="ECO:0000313" key="3">
    <source>
        <dbReference type="EMBL" id="SFG66817.1"/>
    </source>
</evidence>
<evidence type="ECO:0000313" key="4">
    <source>
        <dbReference type="Proteomes" id="UP000181942"/>
    </source>
</evidence>
<evidence type="ECO:0000256" key="2">
    <source>
        <dbReference type="SAM" id="SignalP"/>
    </source>
</evidence>
<organism evidence="3 4">
    <name type="scientific">Streptomyces mirabilis</name>
    <dbReference type="NCBI Taxonomy" id="68239"/>
    <lineage>
        <taxon>Bacteria</taxon>
        <taxon>Bacillati</taxon>
        <taxon>Actinomycetota</taxon>
        <taxon>Actinomycetes</taxon>
        <taxon>Kitasatosporales</taxon>
        <taxon>Streptomycetaceae</taxon>
        <taxon>Streptomyces</taxon>
    </lineage>
</organism>
<feature type="region of interest" description="Disordered" evidence="1">
    <location>
        <begin position="41"/>
        <end position="76"/>
    </location>
</feature>
<evidence type="ECO:0008006" key="5">
    <source>
        <dbReference type="Google" id="ProtNLM"/>
    </source>
</evidence>
<reference evidence="3 4" key="1">
    <citation type="submission" date="2016-10" db="EMBL/GenBank/DDBJ databases">
        <authorList>
            <person name="de Groot N.N."/>
        </authorList>
    </citation>
    <scope>NUCLEOTIDE SEQUENCE [LARGE SCALE GENOMIC DNA]</scope>
    <source>
        <strain evidence="3 4">OK461</strain>
    </source>
</reference>
<feature type="chain" id="PRO_5010282211" description="Carboxypeptidase regulatory-like domain-containing protein" evidence="2">
    <location>
        <begin position="24"/>
        <end position="138"/>
    </location>
</feature>